<proteinExistence type="predicted"/>
<feature type="compositionally biased region" description="Basic and acidic residues" evidence="1">
    <location>
        <begin position="865"/>
        <end position="880"/>
    </location>
</feature>
<feature type="compositionally biased region" description="Polar residues" evidence="1">
    <location>
        <begin position="220"/>
        <end position="235"/>
    </location>
</feature>
<feature type="compositionally biased region" description="Polar residues" evidence="1">
    <location>
        <begin position="77"/>
        <end position="108"/>
    </location>
</feature>
<accession>A0AAN9ATJ8</accession>
<feature type="region of interest" description="Disordered" evidence="1">
    <location>
        <begin position="706"/>
        <end position="743"/>
    </location>
</feature>
<keyword evidence="3" id="KW-1185">Reference proteome</keyword>
<feature type="region of interest" description="Disordered" evidence="1">
    <location>
        <begin position="311"/>
        <end position="344"/>
    </location>
</feature>
<evidence type="ECO:0000313" key="2">
    <source>
        <dbReference type="EMBL" id="KAK7093023.1"/>
    </source>
</evidence>
<name>A0AAN9ATJ8_9CAEN</name>
<protein>
    <submittedName>
        <fullName evidence="2">Uncharacterized protein</fullName>
    </submittedName>
</protein>
<feature type="region of interest" description="Disordered" evidence="1">
    <location>
        <begin position="629"/>
        <end position="674"/>
    </location>
</feature>
<feature type="compositionally biased region" description="Basic and acidic residues" evidence="1">
    <location>
        <begin position="331"/>
        <end position="344"/>
    </location>
</feature>
<gene>
    <name evidence="2" type="ORF">V1264_008683</name>
</gene>
<reference evidence="2 3" key="1">
    <citation type="submission" date="2024-02" db="EMBL/GenBank/DDBJ databases">
        <title>Chromosome-scale genome assembly of the rough periwinkle Littorina saxatilis.</title>
        <authorList>
            <person name="De Jode A."/>
            <person name="Faria R."/>
            <person name="Formenti G."/>
            <person name="Sims Y."/>
            <person name="Smith T.P."/>
            <person name="Tracey A."/>
            <person name="Wood J.M.D."/>
            <person name="Zagrodzka Z.B."/>
            <person name="Johannesson K."/>
            <person name="Butlin R.K."/>
            <person name="Leder E.H."/>
        </authorList>
    </citation>
    <scope>NUCLEOTIDE SEQUENCE [LARGE SCALE GENOMIC DNA]</scope>
    <source>
        <strain evidence="2">Snail1</strain>
        <tissue evidence="2">Muscle</tissue>
    </source>
</reference>
<evidence type="ECO:0000313" key="3">
    <source>
        <dbReference type="Proteomes" id="UP001374579"/>
    </source>
</evidence>
<feature type="region of interest" description="Disordered" evidence="1">
    <location>
        <begin position="142"/>
        <end position="190"/>
    </location>
</feature>
<feature type="compositionally biased region" description="Basic and acidic residues" evidence="1">
    <location>
        <begin position="716"/>
        <end position="743"/>
    </location>
</feature>
<dbReference type="AlphaFoldDB" id="A0AAN9ATJ8"/>
<dbReference type="EMBL" id="JBAMIC010000021">
    <property type="protein sequence ID" value="KAK7093023.1"/>
    <property type="molecule type" value="Genomic_DNA"/>
</dbReference>
<feature type="region of interest" description="Disordered" evidence="1">
    <location>
        <begin position="1"/>
        <end position="114"/>
    </location>
</feature>
<feature type="compositionally biased region" description="Basic and acidic residues" evidence="1">
    <location>
        <begin position="156"/>
        <end position="179"/>
    </location>
</feature>
<dbReference type="Proteomes" id="UP001374579">
    <property type="component" value="Unassembled WGS sequence"/>
</dbReference>
<sequence length="1094" mass="119461">MKYNNREPQPTTHTSTQNTEATFTVEPTDGSKPHDLEHLGMPAEHLAEKGNMSESERRCSAVSTSHPDHPGGKSYLVTVSNSAETDTELGSPSPESGPVSRSSESNNAEDIVDTKAKTEVSVLQNNGAEQWAGNNSAHSLTDLEKQQTGQPSVEECCERRATARSSSSEEDRSSQRESRAYTSTDSQGTDVSVSSWSFVKIVDLAELRALRSDGDELGDSVNTGDDSVFHQQTGPENRDLFSPDTDDVFAFTSTAQVRRQHKVSGDSDSVPTVDMDKSLSCESAKDSYLSGMKAQRQTAAHANDDCLVMSEPDPSQQKYVDSIEGSVLRSTTDKSRQKSLDSKDDSMFQSIADMSRHASTDAYDNSVFLSTADMSRHASTDAYDNSVFLSTADMSRHASTDAFDNSVFLSNADTATQTASTLTDDCVFLPEVTHHTPDTGTVREVEGRARSLPRRIYRSHIRHSPSLANLLCRDAKTVLDQQYRMAAELNLLRHSFHLPSERSADSNDEDALNRCVSSFRLHSTRSAESQPDDARSLFAPRHVDECRSSSSFSTDNLLAGTDVACLHPDSRHSSSLQSCSLDSMTTNPSRSVLCQATSVSMITRASSSDLDLRPSSDSASASFSSLVSDGPFSSTSSPSCSVTSRDSSDVSRQYHDAGCSTRNAEGKSEHNNAAPKSRLLKCHSFLKSHLTAKDSFHSTPLSSIVTANSSKTKTSRPPEDHVKGKWPTEIEPRKPSGHRTEKTFDSSACDEGLHCDKFCRELSGSECNPFFANSQHAQTTAPVELDAHWRGPHSVSNIQTCELRERFYTNSHLHKVLGSEDSFKASTATAKERAASQGSDHDTDVHCFLRAEDQDRSSLSLISADRNEPGYTDRDSKDAMGQRVLETSKPLSSLHTKPGDKHASYDLVVQHSRQSDQNRLVVKPLFGVVAATDDRHGNASNKEKTQLPMNLFPHNSTPETRAGNRAQHSSGAYDSLNGIGPNRSPLYSCSIGYTSYEKESSHLRKVVLLFNAGLIGLVMVGFQALYRNCAANVQRLKEVVTDIDLCTVNSSKTHSDDLTSELVHWEIVQADVQVAWLTVLAAVVLIGFSNGRLS</sequence>
<feature type="region of interest" description="Disordered" evidence="1">
    <location>
        <begin position="859"/>
        <end position="881"/>
    </location>
</feature>
<feature type="compositionally biased region" description="Low complexity" evidence="1">
    <location>
        <begin position="629"/>
        <end position="645"/>
    </location>
</feature>
<feature type="region of interest" description="Disordered" evidence="1">
    <location>
        <begin position="214"/>
        <end position="244"/>
    </location>
</feature>
<feature type="compositionally biased region" description="Polar residues" evidence="1">
    <location>
        <begin position="1"/>
        <end position="22"/>
    </location>
</feature>
<organism evidence="2 3">
    <name type="scientific">Littorina saxatilis</name>
    <dbReference type="NCBI Taxonomy" id="31220"/>
    <lineage>
        <taxon>Eukaryota</taxon>
        <taxon>Metazoa</taxon>
        <taxon>Spiralia</taxon>
        <taxon>Lophotrochozoa</taxon>
        <taxon>Mollusca</taxon>
        <taxon>Gastropoda</taxon>
        <taxon>Caenogastropoda</taxon>
        <taxon>Littorinimorpha</taxon>
        <taxon>Littorinoidea</taxon>
        <taxon>Littorinidae</taxon>
        <taxon>Littorina</taxon>
    </lineage>
</organism>
<feature type="compositionally biased region" description="Basic and acidic residues" evidence="1">
    <location>
        <begin position="29"/>
        <end position="38"/>
    </location>
</feature>
<feature type="compositionally biased region" description="Basic and acidic residues" evidence="1">
    <location>
        <begin position="646"/>
        <end position="655"/>
    </location>
</feature>
<comment type="caution">
    <text evidence="2">The sequence shown here is derived from an EMBL/GenBank/DDBJ whole genome shotgun (WGS) entry which is preliminary data.</text>
</comment>
<evidence type="ECO:0000256" key="1">
    <source>
        <dbReference type="SAM" id="MobiDB-lite"/>
    </source>
</evidence>
<feature type="compositionally biased region" description="Polar residues" evidence="1">
    <location>
        <begin position="181"/>
        <end position="190"/>
    </location>
</feature>